<keyword evidence="2" id="KW-1133">Transmembrane helix</keyword>
<dbReference type="RefSeq" id="WP_119829396.1">
    <property type="nucleotide sequence ID" value="NZ_QYUL01000001.1"/>
</dbReference>
<keyword evidence="4" id="KW-1185">Reference proteome</keyword>
<keyword evidence="2" id="KW-0812">Transmembrane</keyword>
<comment type="caution">
    <text evidence="3">The sequence shown here is derived from an EMBL/GenBank/DDBJ whole genome shotgun (WGS) entry which is preliminary data.</text>
</comment>
<feature type="transmembrane region" description="Helical" evidence="2">
    <location>
        <begin position="6"/>
        <end position="25"/>
    </location>
</feature>
<evidence type="ECO:0000256" key="2">
    <source>
        <dbReference type="SAM" id="Phobius"/>
    </source>
</evidence>
<evidence type="ECO:0000313" key="4">
    <source>
        <dbReference type="Proteomes" id="UP000283458"/>
    </source>
</evidence>
<gene>
    <name evidence="3" type="ORF">D3877_03720</name>
</gene>
<protein>
    <submittedName>
        <fullName evidence="3">Uncharacterized protein</fullName>
    </submittedName>
</protein>
<reference evidence="3 4" key="1">
    <citation type="submission" date="2018-09" db="EMBL/GenBank/DDBJ databases">
        <authorList>
            <person name="Zhu H."/>
        </authorList>
    </citation>
    <scope>NUCLEOTIDE SEQUENCE [LARGE SCALE GENOMIC DNA]</scope>
    <source>
        <strain evidence="3 4">K2W22B-5</strain>
    </source>
</reference>
<dbReference type="Proteomes" id="UP000283458">
    <property type="component" value="Unassembled WGS sequence"/>
</dbReference>
<dbReference type="OrthoDB" id="7303258at2"/>
<sequence length="184" mass="21030">MMLNFIIILAIIAIGAWLSNILLVVEARVSQTRGRVRSARGTVDKLDHTIKRLHRDEEKLHEEIETLMRETLELRKDQTEVQNRLAAAQSRRRPQILILTDRRNPNDKEWLVTVVNPQIGEIDAGHPLAVEWARGREYLVWAESERDASERANRRFSARPGYQVKSVAAVKTDLYSSTPAKTAA</sequence>
<dbReference type="AlphaFoldDB" id="A0A418W157"/>
<accession>A0A418W157</accession>
<feature type="coiled-coil region" evidence="1">
    <location>
        <begin position="43"/>
        <end position="77"/>
    </location>
</feature>
<dbReference type="EMBL" id="QYUL01000001">
    <property type="protein sequence ID" value="RJF83756.1"/>
    <property type="molecule type" value="Genomic_DNA"/>
</dbReference>
<name>A0A418W157_9PROT</name>
<organism evidence="3 4">
    <name type="scientific">Azospirillum cavernae</name>
    <dbReference type="NCBI Taxonomy" id="2320860"/>
    <lineage>
        <taxon>Bacteria</taxon>
        <taxon>Pseudomonadati</taxon>
        <taxon>Pseudomonadota</taxon>
        <taxon>Alphaproteobacteria</taxon>
        <taxon>Rhodospirillales</taxon>
        <taxon>Azospirillaceae</taxon>
        <taxon>Azospirillum</taxon>
    </lineage>
</organism>
<evidence type="ECO:0000313" key="3">
    <source>
        <dbReference type="EMBL" id="RJF83756.1"/>
    </source>
</evidence>
<evidence type="ECO:0000256" key="1">
    <source>
        <dbReference type="SAM" id="Coils"/>
    </source>
</evidence>
<proteinExistence type="predicted"/>
<keyword evidence="1" id="KW-0175">Coiled coil</keyword>
<keyword evidence="2" id="KW-0472">Membrane</keyword>